<dbReference type="EMBL" id="JAFGIX010000035">
    <property type="protein sequence ID" value="MBN1573017.1"/>
    <property type="molecule type" value="Genomic_DNA"/>
</dbReference>
<dbReference type="AlphaFoldDB" id="A0A9D8PPB3"/>
<comment type="caution">
    <text evidence="2">The sequence shown here is derived from an EMBL/GenBank/DDBJ whole genome shotgun (WGS) entry which is preliminary data.</text>
</comment>
<reference evidence="2" key="2">
    <citation type="submission" date="2021-01" db="EMBL/GenBank/DDBJ databases">
        <authorList>
            <person name="Hahn C.R."/>
            <person name="Youssef N.H."/>
            <person name="Elshahed M."/>
        </authorList>
    </citation>
    <scope>NUCLEOTIDE SEQUENCE</scope>
    <source>
        <strain evidence="2">Zod_Metabat.24</strain>
    </source>
</reference>
<dbReference type="Pfam" id="PF13274">
    <property type="entry name" value="SocA_Panacea"/>
    <property type="match status" value="1"/>
</dbReference>
<dbReference type="InterPro" id="IPR025272">
    <property type="entry name" value="SocA_Panacea"/>
</dbReference>
<dbReference type="Proteomes" id="UP000809273">
    <property type="component" value="Unassembled WGS sequence"/>
</dbReference>
<reference evidence="2" key="1">
    <citation type="journal article" date="2021" name="Environ. Microbiol.">
        <title>Genomic characterization of three novel Desulfobacterota classes expand the metabolic and phylogenetic diversity of the phylum.</title>
        <authorList>
            <person name="Murphy C.L."/>
            <person name="Biggerstaff J."/>
            <person name="Eichhorn A."/>
            <person name="Ewing E."/>
            <person name="Shahan R."/>
            <person name="Soriano D."/>
            <person name="Stewart S."/>
            <person name="VanMol K."/>
            <person name="Walker R."/>
            <person name="Walters P."/>
            <person name="Elshahed M.S."/>
            <person name="Youssef N.H."/>
        </authorList>
    </citation>
    <scope>NUCLEOTIDE SEQUENCE</scope>
    <source>
        <strain evidence="2">Zod_Metabat.24</strain>
    </source>
</reference>
<evidence type="ECO:0000313" key="3">
    <source>
        <dbReference type="Proteomes" id="UP000809273"/>
    </source>
</evidence>
<organism evidence="2 3">
    <name type="scientific">Candidatus Zymogenus saltonus</name>
    <dbReference type="NCBI Taxonomy" id="2844893"/>
    <lineage>
        <taxon>Bacteria</taxon>
        <taxon>Deltaproteobacteria</taxon>
        <taxon>Candidatus Zymogenia</taxon>
        <taxon>Candidatus Zymogeniales</taxon>
        <taxon>Candidatus Zymogenaceae</taxon>
        <taxon>Candidatus Zymogenus</taxon>
    </lineage>
</organism>
<name>A0A9D8PPB3_9DELT</name>
<sequence length="197" mass="23407">MEIIDKRKEKRINAFLYFCRHTNERVLFQTKMYKLLFFLDFMNFKEVGKPVTDLEYYAWDKGPVPKKLYNEINKGTAPKEILLSIIPIKDDETGERIGIKCKTNIKPNLKVFSRRELKLLEDLAYIFKDAKSEEIVEITHLKNEPWNKTKRTLGMYKLIDYTLALDNDAKIDRETALEKYKRLLETEAFFGVRDKNP</sequence>
<evidence type="ECO:0000259" key="1">
    <source>
        <dbReference type="Pfam" id="PF13274"/>
    </source>
</evidence>
<protein>
    <submittedName>
        <fullName evidence="2">SocA family protein</fullName>
    </submittedName>
</protein>
<proteinExistence type="predicted"/>
<accession>A0A9D8PPB3</accession>
<feature type="domain" description="Antitoxin SocA-like Panacea" evidence="1">
    <location>
        <begin position="33"/>
        <end position="146"/>
    </location>
</feature>
<gene>
    <name evidence="2" type="ORF">JW984_07475</name>
</gene>
<evidence type="ECO:0000313" key="2">
    <source>
        <dbReference type="EMBL" id="MBN1573017.1"/>
    </source>
</evidence>